<accession>A0A725DII4</accession>
<proteinExistence type="predicted"/>
<name>A0A725DII4_SALEN</name>
<protein>
    <submittedName>
        <fullName evidence="1">Uncharacterized protein</fullName>
    </submittedName>
</protein>
<dbReference type="AlphaFoldDB" id="A0A725DII4"/>
<evidence type="ECO:0000313" key="1">
    <source>
        <dbReference type="EMBL" id="HAE0663606.1"/>
    </source>
</evidence>
<gene>
    <name evidence="1" type="ORF">G2861_24090</name>
</gene>
<comment type="caution">
    <text evidence="1">The sequence shown here is derived from an EMBL/GenBank/DDBJ whole genome shotgun (WGS) entry which is preliminary data.</text>
</comment>
<reference evidence="1" key="2">
    <citation type="submission" date="2019-01" db="EMBL/GenBank/DDBJ databases">
        <authorList>
            <consortium name="NCBI Pathogen Detection Project"/>
        </authorList>
    </citation>
    <scope>NUCLEOTIDE SEQUENCE</scope>
    <source>
        <strain evidence="1">ILBSalm5410134</strain>
    </source>
</reference>
<sequence length="110" mass="13377">MFVEKPHPFPPVYPLLYSQRWLLRSQKQKKSSLSFRYPIFFLLPESEKKHRITETILHAIFFLRRILKGYGQIFLRSLSERRNLLTTKRKNRLAGRFFEGSQSYQLFEPR</sequence>
<reference evidence="1" key="1">
    <citation type="journal article" date="2018" name="Genome Biol.">
        <title>SKESA: strategic k-mer extension for scrupulous assemblies.</title>
        <authorList>
            <person name="Souvorov A."/>
            <person name="Agarwala R."/>
            <person name="Lipman D.J."/>
        </authorList>
    </citation>
    <scope>NUCLEOTIDE SEQUENCE</scope>
    <source>
        <strain evidence="1">ILBSalm5410134</strain>
    </source>
</reference>
<organism evidence="1">
    <name type="scientific">Salmonella enteritidis</name>
    <dbReference type="NCBI Taxonomy" id="149539"/>
    <lineage>
        <taxon>Bacteria</taxon>
        <taxon>Pseudomonadati</taxon>
        <taxon>Pseudomonadota</taxon>
        <taxon>Gammaproteobacteria</taxon>
        <taxon>Enterobacterales</taxon>
        <taxon>Enterobacteriaceae</taxon>
        <taxon>Salmonella</taxon>
    </lineage>
</organism>
<dbReference type="EMBL" id="DAAQSH010000059">
    <property type="protein sequence ID" value="HAE0663606.1"/>
    <property type="molecule type" value="Genomic_DNA"/>
</dbReference>